<protein>
    <submittedName>
        <fullName evidence="2">Uncharacterized protein</fullName>
    </submittedName>
</protein>
<dbReference type="EMBL" id="CACVBM020001351">
    <property type="protein sequence ID" value="CAA7046650.1"/>
    <property type="molecule type" value="Genomic_DNA"/>
</dbReference>
<name>A0A6D2K3T4_9BRAS</name>
<dbReference type="Proteomes" id="UP000467841">
    <property type="component" value="Unassembled WGS sequence"/>
</dbReference>
<feature type="chain" id="PRO_5025390668" evidence="1">
    <location>
        <begin position="25"/>
        <end position="143"/>
    </location>
</feature>
<keyword evidence="3" id="KW-1185">Reference proteome</keyword>
<proteinExistence type="predicted"/>
<evidence type="ECO:0000256" key="1">
    <source>
        <dbReference type="SAM" id="SignalP"/>
    </source>
</evidence>
<reference evidence="2" key="1">
    <citation type="submission" date="2020-01" db="EMBL/GenBank/DDBJ databases">
        <authorList>
            <person name="Mishra B."/>
        </authorList>
    </citation>
    <scope>NUCLEOTIDE SEQUENCE [LARGE SCALE GENOMIC DNA]</scope>
</reference>
<dbReference type="InterPro" id="IPR051564">
    <property type="entry name" value="LRR_receptor-like_kinase"/>
</dbReference>
<dbReference type="PANTHER" id="PTHR48055">
    <property type="entry name" value="LEUCINE-RICH REPEAT RECEPTOR PROTEIN KINASE EMS1"/>
    <property type="match status" value="1"/>
</dbReference>
<accession>A0A6D2K3T4</accession>
<dbReference type="GO" id="GO:0016020">
    <property type="term" value="C:membrane"/>
    <property type="evidence" value="ECO:0007669"/>
    <property type="project" value="TreeGrafter"/>
</dbReference>
<dbReference type="OrthoDB" id="4062651at2759"/>
<sequence length="143" mass="16077">MVLSRFVFAVTLLWLDLTVHLSHINPKDIRGSVLELRFSWSSSLRRSAIGYVAHEYGQTWQGTTRGDVYSYRVSTMELAAGRKAADEGEECLVEWARRVMTGNMTAKGSPFTLSGTNPENGAEELTTIKNQCEIQRVRENSSF</sequence>
<feature type="signal peptide" evidence="1">
    <location>
        <begin position="1"/>
        <end position="24"/>
    </location>
</feature>
<dbReference type="AlphaFoldDB" id="A0A6D2K3T4"/>
<dbReference type="PANTHER" id="PTHR48055:SF56">
    <property type="entry name" value="PROTEIN KINASE DOMAIN-CONTAINING PROTEIN"/>
    <property type="match status" value="1"/>
</dbReference>
<evidence type="ECO:0000313" key="3">
    <source>
        <dbReference type="Proteomes" id="UP000467841"/>
    </source>
</evidence>
<organism evidence="2 3">
    <name type="scientific">Microthlaspi erraticum</name>
    <dbReference type="NCBI Taxonomy" id="1685480"/>
    <lineage>
        <taxon>Eukaryota</taxon>
        <taxon>Viridiplantae</taxon>
        <taxon>Streptophyta</taxon>
        <taxon>Embryophyta</taxon>
        <taxon>Tracheophyta</taxon>
        <taxon>Spermatophyta</taxon>
        <taxon>Magnoliopsida</taxon>
        <taxon>eudicotyledons</taxon>
        <taxon>Gunneridae</taxon>
        <taxon>Pentapetalae</taxon>
        <taxon>rosids</taxon>
        <taxon>malvids</taxon>
        <taxon>Brassicales</taxon>
        <taxon>Brassicaceae</taxon>
        <taxon>Coluteocarpeae</taxon>
        <taxon>Microthlaspi</taxon>
    </lineage>
</organism>
<evidence type="ECO:0000313" key="2">
    <source>
        <dbReference type="EMBL" id="CAA7046650.1"/>
    </source>
</evidence>
<dbReference type="Gene3D" id="1.10.510.10">
    <property type="entry name" value="Transferase(Phosphotransferase) domain 1"/>
    <property type="match status" value="1"/>
</dbReference>
<gene>
    <name evidence="2" type="ORF">MERR_LOCUS33885</name>
</gene>
<keyword evidence="1" id="KW-0732">Signal</keyword>
<comment type="caution">
    <text evidence="2">The sequence shown here is derived from an EMBL/GenBank/DDBJ whole genome shotgun (WGS) entry which is preliminary data.</text>
</comment>